<sequence length="134" mass="15127">MATITLDDYNDVTGKKLVTFKFDGETYRQNKYALMLLDVIKLLDKRKPGVLEKLAAKDFSCNVITVKHPHISTSDGGMRWAWNVKDGIFIEMNLSAAGIMKFIDCLMDEYGEEKSLFSICVVTEETTDDADSDE</sequence>
<protein>
    <submittedName>
        <fullName evidence="1">Uncharacterized protein</fullName>
    </submittedName>
</protein>
<dbReference type="AlphaFoldDB" id="A0A645H7T4"/>
<reference evidence="1" key="1">
    <citation type="submission" date="2019-08" db="EMBL/GenBank/DDBJ databases">
        <authorList>
            <person name="Kucharzyk K."/>
            <person name="Murdoch R.W."/>
            <person name="Higgins S."/>
            <person name="Loffler F."/>
        </authorList>
    </citation>
    <scope>NUCLEOTIDE SEQUENCE</scope>
</reference>
<accession>A0A645H7T4</accession>
<comment type="caution">
    <text evidence="1">The sequence shown here is derived from an EMBL/GenBank/DDBJ whole genome shotgun (WGS) entry which is preliminary data.</text>
</comment>
<organism evidence="1">
    <name type="scientific">bioreactor metagenome</name>
    <dbReference type="NCBI Taxonomy" id="1076179"/>
    <lineage>
        <taxon>unclassified sequences</taxon>
        <taxon>metagenomes</taxon>
        <taxon>ecological metagenomes</taxon>
    </lineage>
</organism>
<gene>
    <name evidence="1" type="ORF">SDC9_182539</name>
</gene>
<dbReference type="EMBL" id="VSSQ01088394">
    <property type="protein sequence ID" value="MPN35045.1"/>
    <property type="molecule type" value="Genomic_DNA"/>
</dbReference>
<evidence type="ECO:0000313" key="1">
    <source>
        <dbReference type="EMBL" id="MPN35045.1"/>
    </source>
</evidence>
<name>A0A645H7T4_9ZZZZ</name>
<proteinExistence type="predicted"/>